<dbReference type="PANTHER" id="PTHR34297:SF1">
    <property type="entry name" value="ASP23_GLS24 FAMILY ENVELOPE STRESS RESPONSE PROTEIN"/>
    <property type="match status" value="1"/>
</dbReference>
<dbReference type="InterPro" id="IPR005531">
    <property type="entry name" value="Asp23"/>
</dbReference>
<keyword evidence="3" id="KW-1185">Reference proteome</keyword>
<evidence type="ECO:0000313" key="3">
    <source>
        <dbReference type="Proteomes" id="UP000700908"/>
    </source>
</evidence>
<organism evidence="2 3">
    <name type="scientific">Collinsella ureilytica</name>
    <dbReference type="NCBI Taxonomy" id="2869515"/>
    <lineage>
        <taxon>Bacteria</taxon>
        <taxon>Bacillati</taxon>
        <taxon>Actinomycetota</taxon>
        <taxon>Coriobacteriia</taxon>
        <taxon>Coriobacteriales</taxon>
        <taxon>Coriobacteriaceae</taxon>
        <taxon>Collinsella</taxon>
    </lineage>
</organism>
<comment type="similarity">
    <text evidence="1">Belongs to the asp23 family.</text>
</comment>
<reference evidence="2 3" key="1">
    <citation type="submission" date="2021-08" db="EMBL/GenBank/DDBJ databases">
        <title>Collinsella faecalis sp. nov. isolated from swine faeces.</title>
        <authorList>
            <person name="Oh B.S."/>
            <person name="Lee J.H."/>
        </authorList>
    </citation>
    <scope>NUCLEOTIDE SEQUENCE [LARGE SCALE GENOMIC DNA]</scope>
    <source>
        <strain evidence="2 3">AGMB00827</strain>
    </source>
</reference>
<dbReference type="PANTHER" id="PTHR34297">
    <property type="entry name" value="HYPOTHETICAL CYTOSOLIC PROTEIN-RELATED"/>
    <property type="match status" value="1"/>
</dbReference>
<dbReference type="Pfam" id="PF03780">
    <property type="entry name" value="Asp23"/>
    <property type="match status" value="1"/>
</dbReference>
<dbReference type="EMBL" id="JAIMFO010000007">
    <property type="protein sequence ID" value="MBY4798089.1"/>
    <property type="molecule type" value="Genomic_DNA"/>
</dbReference>
<accession>A0ABS7ML55</accession>
<protein>
    <submittedName>
        <fullName evidence="2">Asp23/Gls24 family envelope stress response protein</fullName>
    </submittedName>
</protein>
<sequence>MSEEISIAGIGIAPEVLMTLIARAVEEVAGVASVGSRDLAANLVSMLSARKPSTEPAVEVSAQGEELCVRVRVTVFFGYRFQELASQVRAAVASAVDAQVGVGVSEVDVVIDGLVFPKE</sequence>
<proteinExistence type="inferred from homology"/>
<evidence type="ECO:0000313" key="2">
    <source>
        <dbReference type="EMBL" id="MBY4798089.1"/>
    </source>
</evidence>
<dbReference type="Proteomes" id="UP000700908">
    <property type="component" value="Unassembled WGS sequence"/>
</dbReference>
<evidence type="ECO:0000256" key="1">
    <source>
        <dbReference type="ARBA" id="ARBA00005721"/>
    </source>
</evidence>
<comment type="caution">
    <text evidence="2">The sequence shown here is derived from an EMBL/GenBank/DDBJ whole genome shotgun (WGS) entry which is preliminary data.</text>
</comment>
<dbReference type="RefSeq" id="WP_222199793.1">
    <property type="nucleotide sequence ID" value="NZ_JAIMFO010000007.1"/>
</dbReference>
<gene>
    <name evidence="2" type="ORF">K6V98_06995</name>
</gene>
<name>A0ABS7ML55_9ACTN</name>